<dbReference type="Gene3D" id="3.20.20.370">
    <property type="entry name" value="Glycoside hydrolase/deacetylase"/>
    <property type="match status" value="1"/>
</dbReference>
<dbReference type="InterPro" id="IPR002509">
    <property type="entry name" value="NODB_dom"/>
</dbReference>
<evidence type="ECO:0000256" key="1">
    <source>
        <dbReference type="ARBA" id="ARBA00004613"/>
    </source>
</evidence>
<evidence type="ECO:0000256" key="2">
    <source>
        <dbReference type="ARBA" id="ARBA00022729"/>
    </source>
</evidence>
<name>A0A7Y0WSH6_9GAMM</name>
<dbReference type="CDD" id="cd10918">
    <property type="entry name" value="CE4_NodB_like_5s_6s"/>
    <property type="match status" value="1"/>
</dbReference>
<dbReference type="AlphaFoldDB" id="A0A7Y0WSH6"/>
<accession>A0A7Y0WSH6</accession>
<keyword evidence="2" id="KW-0732">Signal</keyword>
<dbReference type="PROSITE" id="PS51677">
    <property type="entry name" value="NODB"/>
    <property type="match status" value="1"/>
</dbReference>
<comment type="caution">
    <text evidence="4">The sequence shown here is derived from an EMBL/GenBank/DDBJ whole genome shotgun (WGS) entry which is preliminary data.</text>
</comment>
<sequence>MIRFSSLVKLAFNFGGGWFSRKITSEYPRILMYHRFYRDTDNGGVSAVSFERQVAFLSESCECLTTSDLIERIKEGWGVSRGKPVVCITVDDGYSDFYEVAFPILEKYRVPATFYVTTGFVDKACWLWYDRLKWIVDNDVTTAVAIGPHVFQPDDWNQQKVSIWSRLVSDFLEKDGLTIEENLAELEKQVGVNVPEKAPPPYEAVTWKQLREMQRAGIEIGGHTVNHYSLGRLLKQDVIDEVGICCKRLTEELGKAPTAFCYPNGQPADVPADYSDILREAGFESSVVAYYDREGMTDRYALRRHGIGDGWYGFQKTIYGVDRVGAVLLGRHNVFDWGDT</sequence>
<comment type="subcellular location">
    <subcellularLocation>
        <location evidence="1">Secreted</location>
    </subcellularLocation>
</comment>
<evidence type="ECO:0000313" key="4">
    <source>
        <dbReference type="EMBL" id="NMT63791.1"/>
    </source>
</evidence>
<dbReference type="OrthoDB" id="9814639at2"/>
<dbReference type="Proteomes" id="UP000567186">
    <property type="component" value="Unassembled WGS sequence"/>
</dbReference>
<dbReference type="EMBL" id="JABCKY010000002">
    <property type="protein sequence ID" value="NMT63791.1"/>
    <property type="molecule type" value="Genomic_DNA"/>
</dbReference>
<reference evidence="4 5" key="1">
    <citation type="submission" date="2020-04" db="EMBL/GenBank/DDBJ databases">
        <title>Marinobacter oceani sp. nov., isolated from marine solar saltern.</title>
        <authorList>
            <person name="Chen X.-Y."/>
        </authorList>
    </citation>
    <scope>NUCLEOTIDE SEQUENCE [LARGE SCALE GENOMIC DNA]</scope>
    <source>
        <strain evidence="4 5">W62</strain>
    </source>
</reference>
<dbReference type="GO" id="GO:0016810">
    <property type="term" value="F:hydrolase activity, acting on carbon-nitrogen (but not peptide) bonds"/>
    <property type="evidence" value="ECO:0007669"/>
    <property type="project" value="InterPro"/>
</dbReference>
<dbReference type="GO" id="GO:0005975">
    <property type="term" value="P:carbohydrate metabolic process"/>
    <property type="evidence" value="ECO:0007669"/>
    <property type="project" value="InterPro"/>
</dbReference>
<dbReference type="InterPro" id="IPR051398">
    <property type="entry name" value="Polysacch_Deacetylase"/>
</dbReference>
<dbReference type="GO" id="GO:0005576">
    <property type="term" value="C:extracellular region"/>
    <property type="evidence" value="ECO:0007669"/>
    <property type="project" value="UniProtKB-SubCell"/>
</dbReference>
<proteinExistence type="predicted"/>
<feature type="domain" description="NodB homology" evidence="3">
    <location>
        <begin position="84"/>
        <end position="340"/>
    </location>
</feature>
<gene>
    <name evidence="4" type="ORF">HIU99_09275</name>
</gene>
<dbReference type="RefSeq" id="WP_135954966.1">
    <property type="nucleotide sequence ID" value="NZ_JABCKY010000002.1"/>
</dbReference>
<protein>
    <submittedName>
        <fullName evidence="4">Polysaccharide deacetylase family protein</fullName>
    </submittedName>
</protein>
<keyword evidence="5" id="KW-1185">Reference proteome</keyword>
<dbReference type="PANTHER" id="PTHR34216">
    <property type="match status" value="1"/>
</dbReference>
<dbReference type="SUPFAM" id="SSF88713">
    <property type="entry name" value="Glycoside hydrolase/deacetylase"/>
    <property type="match status" value="1"/>
</dbReference>
<evidence type="ECO:0000313" key="5">
    <source>
        <dbReference type="Proteomes" id="UP000567186"/>
    </source>
</evidence>
<dbReference type="PANTHER" id="PTHR34216:SF3">
    <property type="entry name" value="POLY-BETA-1,6-N-ACETYL-D-GLUCOSAMINE N-DEACETYLASE"/>
    <property type="match status" value="1"/>
</dbReference>
<organism evidence="4 5">
    <name type="scientific">Marinobacter orientalis</name>
    <dbReference type="NCBI Taxonomy" id="1928859"/>
    <lineage>
        <taxon>Bacteria</taxon>
        <taxon>Pseudomonadati</taxon>
        <taxon>Pseudomonadota</taxon>
        <taxon>Gammaproteobacteria</taxon>
        <taxon>Pseudomonadales</taxon>
        <taxon>Marinobacteraceae</taxon>
        <taxon>Marinobacter</taxon>
    </lineage>
</organism>
<dbReference type="InterPro" id="IPR011330">
    <property type="entry name" value="Glyco_hydro/deAcase_b/a-brl"/>
</dbReference>
<evidence type="ECO:0000259" key="3">
    <source>
        <dbReference type="PROSITE" id="PS51677"/>
    </source>
</evidence>
<dbReference type="Pfam" id="PF01522">
    <property type="entry name" value="Polysacc_deac_1"/>
    <property type="match status" value="1"/>
</dbReference>